<protein>
    <submittedName>
        <fullName evidence="2">NAD(P)H-dependent oxidoreductase</fullName>
    </submittedName>
</protein>
<evidence type="ECO:0000313" key="3">
    <source>
        <dbReference type="Proteomes" id="UP000473699"/>
    </source>
</evidence>
<dbReference type="PANTHER" id="PTHR30543:SF21">
    <property type="entry name" value="NAD(P)H-DEPENDENT FMN REDUCTASE LOT6"/>
    <property type="match status" value="1"/>
</dbReference>
<evidence type="ECO:0000313" key="2">
    <source>
        <dbReference type="EMBL" id="MST56373.1"/>
    </source>
</evidence>
<dbReference type="Gene3D" id="3.40.50.360">
    <property type="match status" value="1"/>
</dbReference>
<organism evidence="2 3">
    <name type="scientific">Pyramidobacter porci</name>
    <dbReference type="NCBI Taxonomy" id="2605789"/>
    <lineage>
        <taxon>Bacteria</taxon>
        <taxon>Thermotogati</taxon>
        <taxon>Synergistota</taxon>
        <taxon>Synergistia</taxon>
        <taxon>Synergistales</taxon>
        <taxon>Dethiosulfovibrionaceae</taxon>
        <taxon>Pyramidobacter</taxon>
    </lineage>
</organism>
<dbReference type="RefSeq" id="WP_154529454.1">
    <property type="nucleotide sequence ID" value="NZ_JAXDZJ010000078.1"/>
</dbReference>
<dbReference type="GO" id="GO:0005829">
    <property type="term" value="C:cytosol"/>
    <property type="evidence" value="ECO:0007669"/>
    <property type="project" value="TreeGrafter"/>
</dbReference>
<dbReference type="GO" id="GO:0016491">
    <property type="term" value="F:oxidoreductase activity"/>
    <property type="evidence" value="ECO:0007669"/>
    <property type="project" value="InterPro"/>
</dbReference>
<dbReference type="Proteomes" id="UP000473699">
    <property type="component" value="Unassembled WGS sequence"/>
</dbReference>
<reference evidence="2 3" key="1">
    <citation type="submission" date="2019-08" db="EMBL/GenBank/DDBJ databases">
        <title>In-depth cultivation of the pig gut microbiome towards novel bacterial diversity and tailored functional studies.</title>
        <authorList>
            <person name="Wylensek D."/>
            <person name="Hitch T.C.A."/>
            <person name="Clavel T."/>
        </authorList>
    </citation>
    <scope>NUCLEOTIDE SEQUENCE [LARGE SCALE GENOMIC DNA]</scope>
    <source>
        <strain evidence="2 3">SM-530-WT-4B</strain>
    </source>
</reference>
<comment type="caution">
    <text evidence="2">The sequence shown here is derived from an EMBL/GenBank/DDBJ whole genome shotgun (WGS) entry which is preliminary data.</text>
</comment>
<dbReference type="PANTHER" id="PTHR30543">
    <property type="entry name" value="CHROMATE REDUCTASE"/>
    <property type="match status" value="1"/>
</dbReference>
<name>A0A6L5YE54_9BACT</name>
<proteinExistence type="predicted"/>
<dbReference type="InterPro" id="IPR029039">
    <property type="entry name" value="Flavoprotein-like_sf"/>
</dbReference>
<gene>
    <name evidence="2" type="ORF">FYJ74_10050</name>
</gene>
<dbReference type="Pfam" id="PF03358">
    <property type="entry name" value="FMN_red"/>
    <property type="match status" value="1"/>
</dbReference>
<keyword evidence="3" id="KW-1185">Reference proteome</keyword>
<dbReference type="SUPFAM" id="SSF52218">
    <property type="entry name" value="Flavoproteins"/>
    <property type="match status" value="1"/>
</dbReference>
<dbReference type="InterPro" id="IPR005025">
    <property type="entry name" value="FMN_Rdtase-like_dom"/>
</dbReference>
<dbReference type="GO" id="GO:0010181">
    <property type="term" value="F:FMN binding"/>
    <property type="evidence" value="ECO:0007669"/>
    <property type="project" value="TreeGrafter"/>
</dbReference>
<accession>A0A6L5YE54</accession>
<dbReference type="InterPro" id="IPR050712">
    <property type="entry name" value="NAD(P)H-dep_reductase"/>
</dbReference>
<evidence type="ECO:0000259" key="1">
    <source>
        <dbReference type="Pfam" id="PF03358"/>
    </source>
</evidence>
<dbReference type="EMBL" id="VUNH01000011">
    <property type="protein sequence ID" value="MST56373.1"/>
    <property type="molecule type" value="Genomic_DNA"/>
</dbReference>
<dbReference type="AlphaFoldDB" id="A0A6L5YE54"/>
<feature type="domain" description="NADPH-dependent FMN reductase-like" evidence="1">
    <location>
        <begin position="3"/>
        <end position="144"/>
    </location>
</feature>
<sequence length="182" mass="20091">MHNILLIIGSLRKNSFNRQLAQVISSELAGKASVSTLQFDDIPYMNQDVEWPAPEAVRRVRETVAAADGVWIVTPEYNFNFPGLLKNLLDWLSRPTAQGDYKSAATYKKKVTISGAGGKNATANSRARLTELLEFMRADVMPGGGTGIAVNMDAFKTDKVVFTEEQLRLLHEQVEAFLAFLG</sequence>